<keyword evidence="2" id="KW-0732">Signal</keyword>
<evidence type="ECO:0008006" key="5">
    <source>
        <dbReference type="Google" id="ProtNLM"/>
    </source>
</evidence>
<keyword evidence="4" id="KW-1185">Reference proteome</keyword>
<gene>
    <name evidence="3" type="ORF">NVS88_08110</name>
</gene>
<evidence type="ECO:0000313" key="4">
    <source>
        <dbReference type="Proteomes" id="UP001152755"/>
    </source>
</evidence>
<dbReference type="Proteomes" id="UP001152755">
    <property type="component" value="Unassembled WGS sequence"/>
</dbReference>
<reference evidence="3" key="1">
    <citation type="submission" date="2022-08" db="EMBL/GenBank/DDBJ databases">
        <title>Genome analysis of Corynebacteriales strain.</title>
        <authorList>
            <person name="Lee S.D."/>
        </authorList>
    </citation>
    <scope>NUCLEOTIDE SEQUENCE</scope>
    <source>
        <strain evidence="3">D3-21</strain>
    </source>
</reference>
<protein>
    <recommendedName>
        <fullName evidence="5">Secreted protein</fullName>
    </recommendedName>
</protein>
<name>A0A9X4M4X9_9ACTN</name>
<evidence type="ECO:0000256" key="2">
    <source>
        <dbReference type="SAM" id="SignalP"/>
    </source>
</evidence>
<comment type="caution">
    <text evidence="3">The sequence shown here is derived from an EMBL/GenBank/DDBJ whole genome shotgun (WGS) entry which is preliminary data.</text>
</comment>
<evidence type="ECO:0000256" key="1">
    <source>
        <dbReference type="SAM" id="MobiDB-lite"/>
    </source>
</evidence>
<sequence>MRLISRAALVTAAAIPSAVLAPAMASAVTPGDVSYSYSVRGSTVTNTIINHSGAPLTCGTSLAPAPGGVLPPVAGVIAAGQTLYDQGVIPVGTATQTVTDIPAGSYVVLATCSRSDGLNSGMWVSAYPGVDPFLKAFPLPVFTVRQASSIVSVPGDGPVPPPPGVSGPFGS</sequence>
<feature type="region of interest" description="Disordered" evidence="1">
    <location>
        <begin position="152"/>
        <end position="171"/>
    </location>
</feature>
<organism evidence="3 4">
    <name type="scientific">Speluncibacter jeojiensis</name>
    <dbReference type="NCBI Taxonomy" id="2710754"/>
    <lineage>
        <taxon>Bacteria</taxon>
        <taxon>Bacillati</taxon>
        <taxon>Actinomycetota</taxon>
        <taxon>Actinomycetes</taxon>
        <taxon>Mycobacteriales</taxon>
        <taxon>Speluncibacteraceae</taxon>
        <taxon>Speluncibacter</taxon>
    </lineage>
</organism>
<accession>A0A9X4M4X9</accession>
<dbReference type="EMBL" id="JANRHA010000004">
    <property type="protein sequence ID" value="MDG3014521.1"/>
    <property type="molecule type" value="Genomic_DNA"/>
</dbReference>
<feature type="signal peptide" evidence="2">
    <location>
        <begin position="1"/>
        <end position="21"/>
    </location>
</feature>
<dbReference type="AlphaFoldDB" id="A0A9X4M4X9"/>
<proteinExistence type="predicted"/>
<dbReference type="RefSeq" id="WP_277830957.1">
    <property type="nucleotide sequence ID" value="NZ_JAAIVF010000001.1"/>
</dbReference>
<evidence type="ECO:0000313" key="3">
    <source>
        <dbReference type="EMBL" id="MDG3014521.1"/>
    </source>
</evidence>
<feature type="chain" id="PRO_5040998112" description="Secreted protein" evidence="2">
    <location>
        <begin position="22"/>
        <end position="171"/>
    </location>
</feature>